<protein>
    <recommendedName>
        <fullName evidence="1">F-box domain-containing protein</fullName>
    </recommendedName>
</protein>
<keyword evidence="3" id="KW-1185">Reference proteome</keyword>
<dbReference type="HOGENOM" id="CLU_585207_0_0_1"/>
<dbReference type="Proteomes" id="UP000008493">
    <property type="component" value="Unassembled WGS sequence"/>
</dbReference>
<dbReference type="Gene3D" id="1.20.1280.50">
    <property type="match status" value="1"/>
</dbReference>
<dbReference type="OMA" id="ERAHICR"/>
<name>K5XFS7_AGABU</name>
<dbReference type="EMBL" id="JH971387">
    <property type="protein sequence ID" value="EKM82268.1"/>
    <property type="molecule type" value="Genomic_DNA"/>
</dbReference>
<proteinExistence type="predicted"/>
<sequence length="467" mass="52713">MDGSSTTQDDLKRLDASTARIDDEIHDLLVERAHICRHANSLRDTTRILPPETLTSIFEFLVHEKNCPVYNLVAVCFRWRQVIWTSPTLWTTIFLNSTRHGVWDHFNLHCRNAKDAPLAIHLSTYHGFQAPLNPLLQLSAAVFTNCANRVRSITLGPIDKTVWGHVSSFAIPANFPRLKTLKLEFKNSSQTIPEGILFLHSPCLREIEITEPLPGVEFHLPFQQLTSLTLKKTSTTRALTCLTYCPNLVHFSSEGFSAVDPGAFEAKIPITLPDLETLAWESEESPDNATFMSDIHLPSVLRLRWLGPLNPATSSIWQPFFSRMSMVKSLECTYSAGLFALLASLPSLERVHIKFDLFFSRLGAVGVIMSHMVYREGVKMLPHLTELSVALEDQSKVVSKEILPFQDVMVEALQSRRSESDGVEDCVRLRKFTLQLSVLAVWGTWERHLLASLKQLDQSDLEVVLIT</sequence>
<dbReference type="RefSeq" id="XP_007327962.1">
    <property type="nucleotide sequence ID" value="XM_007327900.1"/>
</dbReference>
<dbReference type="AlphaFoldDB" id="K5XFS7"/>
<dbReference type="GeneID" id="18822175"/>
<evidence type="ECO:0000259" key="1">
    <source>
        <dbReference type="Pfam" id="PF12937"/>
    </source>
</evidence>
<evidence type="ECO:0000313" key="2">
    <source>
        <dbReference type="EMBL" id="EKM82268.1"/>
    </source>
</evidence>
<dbReference type="InterPro" id="IPR001810">
    <property type="entry name" value="F-box_dom"/>
</dbReference>
<feature type="non-terminal residue" evidence="2">
    <location>
        <position position="1"/>
    </location>
</feature>
<accession>K5XFS7</accession>
<dbReference type="InterPro" id="IPR036047">
    <property type="entry name" value="F-box-like_dom_sf"/>
</dbReference>
<dbReference type="Gene3D" id="3.80.10.10">
    <property type="entry name" value="Ribonuclease Inhibitor"/>
    <property type="match status" value="1"/>
</dbReference>
<reference evidence="3" key="1">
    <citation type="journal article" date="2012" name="Proc. Natl. Acad. Sci. U.S.A.">
        <title>Genome sequence of the button mushroom Agaricus bisporus reveals mechanisms governing adaptation to a humic-rich ecological niche.</title>
        <authorList>
            <person name="Morin E."/>
            <person name="Kohler A."/>
            <person name="Baker A.R."/>
            <person name="Foulongne-Oriol M."/>
            <person name="Lombard V."/>
            <person name="Nagy L.G."/>
            <person name="Ohm R.A."/>
            <person name="Patyshakuliyeva A."/>
            <person name="Brun A."/>
            <person name="Aerts A.L."/>
            <person name="Bailey A.M."/>
            <person name="Billette C."/>
            <person name="Coutinho P.M."/>
            <person name="Deakin G."/>
            <person name="Doddapaneni H."/>
            <person name="Floudas D."/>
            <person name="Grimwood J."/>
            <person name="Hilden K."/>
            <person name="Kuees U."/>
            <person name="LaButti K.M."/>
            <person name="Lapidus A."/>
            <person name="Lindquist E.A."/>
            <person name="Lucas S.M."/>
            <person name="Murat C."/>
            <person name="Riley R.W."/>
            <person name="Salamov A.A."/>
            <person name="Schmutz J."/>
            <person name="Subramanian V."/>
            <person name="Woesten H.A.B."/>
            <person name="Xu J."/>
            <person name="Eastwood D.C."/>
            <person name="Foster G.D."/>
            <person name="Sonnenberg A.S."/>
            <person name="Cullen D."/>
            <person name="de Vries R.P."/>
            <person name="Lundell T."/>
            <person name="Hibbett D.S."/>
            <person name="Henrissat B."/>
            <person name="Burton K.S."/>
            <person name="Kerrigan R.W."/>
            <person name="Challen M.P."/>
            <person name="Grigoriev I.V."/>
            <person name="Martin F."/>
        </authorList>
    </citation>
    <scope>NUCLEOTIDE SEQUENCE [LARGE SCALE GENOMIC DNA]</scope>
    <source>
        <strain evidence="3">JB137-S8 / ATCC MYA-4627 / FGSC 10392</strain>
    </source>
</reference>
<feature type="domain" description="F-box" evidence="1">
    <location>
        <begin position="48"/>
        <end position="95"/>
    </location>
</feature>
<dbReference type="InterPro" id="IPR032675">
    <property type="entry name" value="LRR_dom_sf"/>
</dbReference>
<dbReference type="Pfam" id="PF12937">
    <property type="entry name" value="F-box-like"/>
    <property type="match status" value="1"/>
</dbReference>
<dbReference type="OrthoDB" id="2997131at2759"/>
<dbReference type="InParanoid" id="K5XFS7"/>
<gene>
    <name evidence="2" type="ORF">AGABI1DRAFT_105555</name>
</gene>
<dbReference type="KEGG" id="abp:AGABI1DRAFT105555"/>
<dbReference type="SUPFAM" id="SSF81383">
    <property type="entry name" value="F-box domain"/>
    <property type="match status" value="1"/>
</dbReference>
<dbReference type="SUPFAM" id="SSF52047">
    <property type="entry name" value="RNI-like"/>
    <property type="match status" value="1"/>
</dbReference>
<evidence type="ECO:0000313" key="3">
    <source>
        <dbReference type="Proteomes" id="UP000008493"/>
    </source>
</evidence>
<organism evidence="2 3">
    <name type="scientific">Agaricus bisporus var. burnettii (strain JB137-S8 / ATCC MYA-4627 / FGSC 10392)</name>
    <name type="common">White button mushroom</name>
    <dbReference type="NCBI Taxonomy" id="597362"/>
    <lineage>
        <taxon>Eukaryota</taxon>
        <taxon>Fungi</taxon>
        <taxon>Dikarya</taxon>
        <taxon>Basidiomycota</taxon>
        <taxon>Agaricomycotina</taxon>
        <taxon>Agaricomycetes</taxon>
        <taxon>Agaricomycetidae</taxon>
        <taxon>Agaricales</taxon>
        <taxon>Agaricineae</taxon>
        <taxon>Agaricaceae</taxon>
        <taxon>Agaricus</taxon>
    </lineage>
</organism>